<keyword evidence="5 9" id="KW-0560">Oxidoreductase</keyword>
<feature type="binding site" evidence="9 11">
    <location>
        <position position="120"/>
    </location>
    <ligand>
        <name>substrate</name>
    </ligand>
</feature>
<name>A0A419SIX4_9BACL</name>
<evidence type="ECO:0000256" key="4">
    <source>
        <dbReference type="ARBA" id="ARBA00022857"/>
    </source>
</evidence>
<comment type="catalytic activity">
    <reaction evidence="7 9 14">
        <text>(S)-4-amino-5-oxopentanoate + tRNA(Glu) + NADP(+) = L-glutamyl-tRNA(Glu) + NADPH + H(+)</text>
        <dbReference type="Rhea" id="RHEA:12344"/>
        <dbReference type="Rhea" id="RHEA-COMP:9663"/>
        <dbReference type="Rhea" id="RHEA-COMP:9680"/>
        <dbReference type="ChEBI" id="CHEBI:15378"/>
        <dbReference type="ChEBI" id="CHEBI:57501"/>
        <dbReference type="ChEBI" id="CHEBI:57783"/>
        <dbReference type="ChEBI" id="CHEBI:58349"/>
        <dbReference type="ChEBI" id="CHEBI:78442"/>
        <dbReference type="ChEBI" id="CHEBI:78520"/>
        <dbReference type="EC" id="1.2.1.70"/>
    </reaction>
</comment>
<keyword evidence="4 9" id="KW-0521">NADP</keyword>
<comment type="pathway">
    <text evidence="1 9 14">Porphyrin-containing compound metabolism; protoporphyrin-IX biosynthesis; 5-aminolevulinate from L-glutamyl-tRNA(Glu): step 1/2.</text>
</comment>
<dbReference type="RefSeq" id="WP_120189097.1">
    <property type="nucleotide sequence ID" value="NZ_MCHY01000008.1"/>
</dbReference>
<evidence type="ECO:0000256" key="14">
    <source>
        <dbReference type="RuleBase" id="RU000584"/>
    </source>
</evidence>
<dbReference type="InterPro" id="IPR036343">
    <property type="entry name" value="GluRdtase_N_sf"/>
</dbReference>
<dbReference type="Pfam" id="PF05201">
    <property type="entry name" value="GlutR_N"/>
    <property type="match status" value="1"/>
</dbReference>
<dbReference type="EMBL" id="MCHY01000008">
    <property type="protein sequence ID" value="RKD23868.1"/>
    <property type="molecule type" value="Genomic_DNA"/>
</dbReference>
<dbReference type="SUPFAM" id="SSF69075">
    <property type="entry name" value="Glutamyl tRNA-reductase dimerization domain"/>
    <property type="match status" value="1"/>
</dbReference>
<evidence type="ECO:0000256" key="5">
    <source>
        <dbReference type="ARBA" id="ARBA00023002"/>
    </source>
</evidence>
<dbReference type="InterPro" id="IPR015896">
    <property type="entry name" value="4pyrrol_synth_GluRdtase_dimer"/>
</dbReference>
<dbReference type="CDD" id="cd05213">
    <property type="entry name" value="NAD_bind_Glutamyl_tRNA_reduct"/>
    <property type="match status" value="1"/>
</dbReference>
<evidence type="ECO:0000256" key="8">
    <source>
        <dbReference type="ARBA" id="ARBA00068659"/>
    </source>
</evidence>
<feature type="domain" description="Glutamyl-tRNA reductase N-terminal" evidence="17">
    <location>
        <begin position="6"/>
        <end position="156"/>
    </location>
</feature>
<comment type="function">
    <text evidence="9">Catalyzes the NADPH-dependent reduction of glutamyl-tRNA(Glu) to glutamate 1-semialdehyde (GSA).</text>
</comment>
<dbReference type="OrthoDB" id="110209at2"/>
<evidence type="ECO:0000256" key="13">
    <source>
        <dbReference type="PIRSR" id="PIRSR000445-4"/>
    </source>
</evidence>
<dbReference type="NCBIfam" id="TIGR01035">
    <property type="entry name" value="hemA"/>
    <property type="match status" value="1"/>
</dbReference>
<reference evidence="18 19" key="1">
    <citation type="submission" date="2016-08" db="EMBL/GenBank/DDBJ databases">
        <title>Novel Firmicute Genomes.</title>
        <authorList>
            <person name="Poppleton D.I."/>
            <person name="Gribaldo S."/>
        </authorList>
    </citation>
    <scope>NUCLEOTIDE SEQUENCE [LARGE SCALE GENOMIC DNA]</scope>
    <source>
        <strain evidence="18 19">RAOx-1</strain>
    </source>
</reference>
<protein>
    <recommendedName>
        <fullName evidence="8 9">Glutamyl-tRNA reductase</fullName>
        <shortName evidence="9">GluTR</shortName>
        <ecNumber evidence="3 9">1.2.1.70</ecNumber>
    </recommendedName>
</protein>
<dbReference type="HAMAP" id="MF_00087">
    <property type="entry name" value="Glu_tRNA_reductase"/>
    <property type="match status" value="1"/>
</dbReference>
<evidence type="ECO:0000256" key="6">
    <source>
        <dbReference type="ARBA" id="ARBA00023244"/>
    </source>
</evidence>
<dbReference type="GO" id="GO:0019353">
    <property type="term" value="P:protoporphyrinogen IX biosynthetic process from glutamate"/>
    <property type="evidence" value="ECO:0007669"/>
    <property type="project" value="TreeGrafter"/>
</dbReference>
<comment type="miscellaneous">
    <text evidence="9">During catalysis, the active site Cys acts as a nucleophile attacking the alpha-carbonyl group of tRNA-bound glutamate with the formation of a thioester intermediate between enzyme and glutamate, and the concomitant release of tRNA(Glu). The thioester intermediate is finally reduced by direct hydride transfer from NADPH, to form the product GSA.</text>
</comment>
<dbReference type="NCBIfam" id="NF000744">
    <property type="entry name" value="PRK00045.1-3"/>
    <property type="match status" value="1"/>
</dbReference>
<comment type="caution">
    <text evidence="18">The sequence shown here is derived from an EMBL/GenBank/DDBJ whole genome shotgun (WGS) entry which is preliminary data.</text>
</comment>
<evidence type="ECO:0000259" key="15">
    <source>
        <dbReference type="Pfam" id="PF00745"/>
    </source>
</evidence>
<keyword evidence="19" id="KW-1185">Reference proteome</keyword>
<feature type="binding site" evidence="9 11">
    <location>
        <position position="109"/>
    </location>
    <ligand>
        <name>substrate</name>
    </ligand>
</feature>
<comment type="subunit">
    <text evidence="9">Homodimer.</text>
</comment>
<evidence type="ECO:0000256" key="11">
    <source>
        <dbReference type="PIRSR" id="PIRSR000445-2"/>
    </source>
</evidence>
<dbReference type="InterPro" id="IPR036453">
    <property type="entry name" value="GluRdtase_dimer_dom_sf"/>
</dbReference>
<dbReference type="EC" id="1.2.1.70" evidence="3 9"/>
<accession>A0A419SIX4</accession>
<dbReference type="InterPro" id="IPR000343">
    <property type="entry name" value="4pyrrol_synth_GluRdtase"/>
</dbReference>
<evidence type="ECO:0000256" key="9">
    <source>
        <dbReference type="HAMAP-Rule" id="MF_00087"/>
    </source>
</evidence>
<feature type="domain" description="Tetrapyrrole biosynthesis glutamyl-tRNA reductase dimerisation" evidence="15">
    <location>
        <begin position="320"/>
        <end position="417"/>
    </location>
</feature>
<dbReference type="UniPathway" id="UPA00251">
    <property type="reaction ID" value="UER00316"/>
</dbReference>
<dbReference type="Pfam" id="PF01488">
    <property type="entry name" value="Shikimate_DH"/>
    <property type="match status" value="1"/>
</dbReference>
<dbReference type="AlphaFoldDB" id="A0A419SIX4"/>
<feature type="active site" description="Nucleophile" evidence="9 10">
    <location>
        <position position="50"/>
    </location>
</feature>
<gene>
    <name evidence="9" type="primary">hemA</name>
    <name evidence="18" type="ORF">BEP19_05415</name>
</gene>
<dbReference type="FunFam" id="3.40.50.720:FF:000031">
    <property type="entry name" value="Glutamyl-tRNA reductase"/>
    <property type="match status" value="1"/>
</dbReference>
<dbReference type="SUPFAM" id="SSF69742">
    <property type="entry name" value="Glutamyl tRNA-reductase catalytic, N-terminal domain"/>
    <property type="match status" value="1"/>
</dbReference>
<feature type="binding site" evidence="9 12">
    <location>
        <begin position="189"/>
        <end position="194"/>
    </location>
    <ligand>
        <name>NADP(+)</name>
        <dbReference type="ChEBI" id="CHEBI:58349"/>
    </ligand>
</feature>
<dbReference type="PIRSF" id="PIRSF000445">
    <property type="entry name" value="4pyrrol_synth_GluRdtase"/>
    <property type="match status" value="1"/>
</dbReference>
<evidence type="ECO:0000256" key="12">
    <source>
        <dbReference type="PIRSR" id="PIRSR000445-3"/>
    </source>
</evidence>
<feature type="domain" description="Quinate/shikimate 5-dehydrogenase/glutamyl-tRNA reductase" evidence="16">
    <location>
        <begin position="171"/>
        <end position="306"/>
    </location>
</feature>
<dbReference type="PANTHER" id="PTHR43013">
    <property type="entry name" value="GLUTAMYL-TRNA REDUCTASE"/>
    <property type="match status" value="1"/>
</dbReference>
<comment type="domain">
    <text evidence="9">Possesses an unusual extended V-shaped dimeric structure with each monomer consisting of three distinct domains arranged along a curved 'spinal' alpha-helix. The N-terminal catalytic domain specifically recognizes the glutamate moiety of the substrate. The second domain is the NADPH-binding domain, and the third C-terminal domain is responsible for dimerization.</text>
</comment>
<organism evidence="18 19">
    <name type="scientific">Ammoniphilus oxalaticus</name>
    <dbReference type="NCBI Taxonomy" id="66863"/>
    <lineage>
        <taxon>Bacteria</taxon>
        <taxon>Bacillati</taxon>
        <taxon>Bacillota</taxon>
        <taxon>Bacilli</taxon>
        <taxon>Bacillales</taxon>
        <taxon>Paenibacillaceae</taxon>
        <taxon>Aneurinibacillus group</taxon>
        <taxon>Ammoniphilus</taxon>
    </lineage>
</organism>
<proteinExistence type="inferred from homology"/>
<evidence type="ECO:0000259" key="17">
    <source>
        <dbReference type="Pfam" id="PF05201"/>
    </source>
</evidence>
<evidence type="ECO:0000256" key="2">
    <source>
        <dbReference type="ARBA" id="ARBA00005916"/>
    </source>
</evidence>
<dbReference type="GO" id="GO:0050661">
    <property type="term" value="F:NADP binding"/>
    <property type="evidence" value="ECO:0007669"/>
    <property type="project" value="InterPro"/>
</dbReference>
<dbReference type="PROSITE" id="PS00747">
    <property type="entry name" value="GLUTR"/>
    <property type="match status" value="1"/>
</dbReference>
<evidence type="ECO:0000313" key="19">
    <source>
        <dbReference type="Proteomes" id="UP000284219"/>
    </source>
</evidence>
<feature type="binding site" evidence="9 11">
    <location>
        <begin position="49"/>
        <end position="52"/>
    </location>
    <ligand>
        <name>substrate</name>
    </ligand>
</feature>
<dbReference type="InterPro" id="IPR015895">
    <property type="entry name" value="4pyrrol_synth_GluRdtase_N"/>
</dbReference>
<evidence type="ECO:0000256" key="10">
    <source>
        <dbReference type="PIRSR" id="PIRSR000445-1"/>
    </source>
</evidence>
<dbReference type="SUPFAM" id="SSF51735">
    <property type="entry name" value="NAD(P)-binding Rossmann-fold domains"/>
    <property type="match status" value="1"/>
</dbReference>
<feature type="binding site" evidence="9 11">
    <location>
        <begin position="114"/>
        <end position="116"/>
    </location>
    <ligand>
        <name>substrate</name>
    </ligand>
</feature>
<dbReference type="PANTHER" id="PTHR43013:SF1">
    <property type="entry name" value="GLUTAMYL-TRNA REDUCTASE"/>
    <property type="match status" value="1"/>
</dbReference>
<dbReference type="GO" id="GO:0008883">
    <property type="term" value="F:glutamyl-tRNA reductase activity"/>
    <property type="evidence" value="ECO:0007669"/>
    <property type="project" value="UniProtKB-UniRule"/>
</dbReference>
<evidence type="ECO:0000313" key="18">
    <source>
        <dbReference type="EMBL" id="RKD23868.1"/>
    </source>
</evidence>
<dbReference type="Gene3D" id="3.30.460.30">
    <property type="entry name" value="Glutamyl-tRNA reductase, N-terminal domain"/>
    <property type="match status" value="1"/>
</dbReference>
<evidence type="ECO:0000256" key="1">
    <source>
        <dbReference type="ARBA" id="ARBA00005059"/>
    </source>
</evidence>
<dbReference type="Gene3D" id="3.40.50.720">
    <property type="entry name" value="NAD(P)-binding Rossmann-like Domain"/>
    <property type="match status" value="1"/>
</dbReference>
<sequence>MHILVIGLNYKTAPVEIRERFAFKEEQKQQAIQMLRSTRSVQECVIVGTCNRTEIYAVVDQLHTGRHYMRGFLADWFSIDREQFRDFLYIKENDDAVDHLFRVICGLDSMVLGETQILGQVRNAFILSQEMKATGTVFNNLFKQAIMVARRAHSETDIGKNAVSVSYAAVELGKKIFGYFDKKTVVILGAGKMGELTGKHLHANGVKKVIVVNRTLERAQTVADQFRGEACTFEQLSSALIEADIVISSTGAEGYVVTKQDIQAISRQRTHRPLFMIDIAVPRDLDPAMDELENVFLYDIDDLEGIVQANMEERAREATKIEMMIDEEIVAFKAWLNTLGVVPLITALREKSLRFHEEAIRNVENKLPHLSERELRLIRKYSRVIVNQMLHDPLIRMKEMAAQGDEALDLFTKIFALEDELAEQEHKKMIEQKRIEQEEIQQGSNEMRLPTFYVSEAAARS</sequence>
<feature type="site" description="Important for activity" evidence="9 13">
    <location>
        <position position="99"/>
    </location>
</feature>
<dbReference type="InterPro" id="IPR018214">
    <property type="entry name" value="GluRdtase_CS"/>
</dbReference>
<evidence type="ECO:0000256" key="7">
    <source>
        <dbReference type="ARBA" id="ARBA00047464"/>
    </source>
</evidence>
<dbReference type="InterPro" id="IPR036291">
    <property type="entry name" value="NAD(P)-bd_dom_sf"/>
</dbReference>
<dbReference type="FunFam" id="3.30.460.30:FF:000001">
    <property type="entry name" value="Glutamyl-tRNA reductase"/>
    <property type="match status" value="1"/>
</dbReference>
<comment type="similarity">
    <text evidence="2 9 14">Belongs to the glutamyl-tRNA reductase family.</text>
</comment>
<dbReference type="InterPro" id="IPR006151">
    <property type="entry name" value="Shikm_DH/Glu-tRNA_Rdtase"/>
</dbReference>
<evidence type="ECO:0000256" key="3">
    <source>
        <dbReference type="ARBA" id="ARBA00012970"/>
    </source>
</evidence>
<dbReference type="Pfam" id="PF00745">
    <property type="entry name" value="GlutR_dimer"/>
    <property type="match status" value="1"/>
</dbReference>
<dbReference type="Proteomes" id="UP000284219">
    <property type="component" value="Unassembled WGS sequence"/>
</dbReference>
<evidence type="ECO:0000259" key="16">
    <source>
        <dbReference type="Pfam" id="PF01488"/>
    </source>
</evidence>
<keyword evidence="6 9" id="KW-0627">Porphyrin biosynthesis</keyword>